<comment type="caution">
    <text evidence="2">The sequence shown here is derived from an EMBL/GenBank/DDBJ whole genome shotgun (WGS) entry which is preliminary data.</text>
</comment>
<dbReference type="PANTHER" id="PTHR42815">
    <property type="entry name" value="FAD-BINDING, PUTATIVE (AFU_ORTHOLOGUE AFUA_6G07600)-RELATED"/>
    <property type="match status" value="1"/>
</dbReference>
<dbReference type="Pfam" id="PF01243">
    <property type="entry name" value="PNPOx_N"/>
    <property type="match status" value="1"/>
</dbReference>
<protein>
    <submittedName>
        <fullName evidence="2">Pyridoxamine 5'-phosphate oxidase family protein</fullName>
    </submittedName>
</protein>
<feature type="domain" description="Pyridoxamine 5'-phosphate oxidase N-terminal" evidence="1">
    <location>
        <begin position="36"/>
        <end position="155"/>
    </location>
</feature>
<sequence>MTPPDDPHAIRDLAALEALFGTPSEAALRKEASHLHPVYRQWIEASPFAVLATIGPGGLDASPRGDPAPLVAVQDERTLLLPERRGNHRIDSLRNILADPRVALLFLIPGVGETLRVNGRARITVEPVLMQRLAMAGKPPQCVIEIAIDTVFFQCARAMQRSSLWAPAAAGRRADVPSAGAMLAALTESAIDGAAYDRELPARQRTTLY</sequence>
<dbReference type="EMBL" id="JAZIBG010000024">
    <property type="protein sequence ID" value="MEF7614302.1"/>
    <property type="molecule type" value="Genomic_DNA"/>
</dbReference>
<dbReference type="RefSeq" id="WP_332289270.1">
    <property type="nucleotide sequence ID" value="NZ_JAZIBG010000024.1"/>
</dbReference>
<reference evidence="2 3" key="1">
    <citation type="submission" date="2024-02" db="EMBL/GenBank/DDBJ databases">
        <title>Genome sequence of Aquincola sp. MAHUQ-54.</title>
        <authorList>
            <person name="Huq M.A."/>
        </authorList>
    </citation>
    <scope>NUCLEOTIDE SEQUENCE [LARGE SCALE GENOMIC DNA]</scope>
    <source>
        <strain evidence="2 3">MAHUQ-54</strain>
    </source>
</reference>
<accession>A0AAW9QBZ8</accession>
<gene>
    <name evidence="2" type="ORF">V4F39_10315</name>
</gene>
<dbReference type="SUPFAM" id="SSF50475">
    <property type="entry name" value="FMN-binding split barrel"/>
    <property type="match status" value="1"/>
</dbReference>
<evidence type="ECO:0000313" key="2">
    <source>
        <dbReference type="EMBL" id="MEF7614302.1"/>
    </source>
</evidence>
<proteinExistence type="predicted"/>
<evidence type="ECO:0000259" key="1">
    <source>
        <dbReference type="Pfam" id="PF01243"/>
    </source>
</evidence>
<dbReference type="AlphaFoldDB" id="A0AAW9QBZ8"/>
<dbReference type="PANTHER" id="PTHR42815:SF2">
    <property type="entry name" value="FAD-BINDING, PUTATIVE (AFU_ORTHOLOGUE AFUA_6G07600)-RELATED"/>
    <property type="match status" value="1"/>
</dbReference>
<dbReference type="Proteomes" id="UP001336250">
    <property type="component" value="Unassembled WGS sequence"/>
</dbReference>
<evidence type="ECO:0000313" key="3">
    <source>
        <dbReference type="Proteomes" id="UP001336250"/>
    </source>
</evidence>
<dbReference type="NCBIfam" id="TIGR04025">
    <property type="entry name" value="PPOX_FMN_DR2398"/>
    <property type="match status" value="1"/>
</dbReference>
<organism evidence="2 3">
    <name type="scientific">Aquincola agrisoli</name>
    <dbReference type="NCBI Taxonomy" id="3119538"/>
    <lineage>
        <taxon>Bacteria</taxon>
        <taxon>Pseudomonadati</taxon>
        <taxon>Pseudomonadota</taxon>
        <taxon>Betaproteobacteria</taxon>
        <taxon>Burkholderiales</taxon>
        <taxon>Sphaerotilaceae</taxon>
        <taxon>Aquincola</taxon>
    </lineage>
</organism>
<dbReference type="InterPro" id="IPR012349">
    <property type="entry name" value="Split_barrel_FMN-bd"/>
</dbReference>
<dbReference type="InterPro" id="IPR011576">
    <property type="entry name" value="Pyridox_Oxase_N"/>
</dbReference>
<dbReference type="InterPro" id="IPR024029">
    <property type="entry name" value="Pyridox_Oxase_FMN-dep"/>
</dbReference>
<name>A0AAW9QBZ8_9BURK</name>
<keyword evidence="3" id="KW-1185">Reference proteome</keyword>
<dbReference type="Gene3D" id="2.30.110.10">
    <property type="entry name" value="Electron Transport, Fmn-binding Protein, Chain A"/>
    <property type="match status" value="1"/>
</dbReference>